<name>A0ABP4SK77_9ACTN</name>
<dbReference type="RefSeq" id="WP_344485559.1">
    <property type="nucleotide sequence ID" value="NZ_BAAAQF010000006.1"/>
</dbReference>
<organism evidence="1 2">
    <name type="scientific">Glycomyces endophyticus</name>
    <dbReference type="NCBI Taxonomy" id="480996"/>
    <lineage>
        <taxon>Bacteria</taxon>
        <taxon>Bacillati</taxon>
        <taxon>Actinomycetota</taxon>
        <taxon>Actinomycetes</taxon>
        <taxon>Glycomycetales</taxon>
        <taxon>Glycomycetaceae</taxon>
        <taxon>Glycomyces</taxon>
    </lineage>
</organism>
<comment type="caution">
    <text evidence="1">The sequence shown here is derived from an EMBL/GenBank/DDBJ whole genome shotgun (WGS) entry which is preliminary data.</text>
</comment>
<gene>
    <name evidence="1" type="ORF">GCM10009830_20840</name>
</gene>
<reference evidence="2" key="1">
    <citation type="journal article" date="2019" name="Int. J. Syst. Evol. Microbiol.">
        <title>The Global Catalogue of Microorganisms (GCM) 10K type strain sequencing project: providing services to taxonomists for standard genome sequencing and annotation.</title>
        <authorList>
            <consortium name="The Broad Institute Genomics Platform"/>
            <consortium name="The Broad Institute Genome Sequencing Center for Infectious Disease"/>
            <person name="Wu L."/>
            <person name="Ma J."/>
        </authorList>
    </citation>
    <scope>NUCLEOTIDE SEQUENCE [LARGE SCALE GENOMIC DNA]</scope>
    <source>
        <strain evidence="2">JCM 16001</strain>
    </source>
</reference>
<evidence type="ECO:0000313" key="1">
    <source>
        <dbReference type="EMBL" id="GAA1674267.1"/>
    </source>
</evidence>
<accession>A0ABP4SK77</accession>
<protein>
    <submittedName>
        <fullName evidence="1">Uncharacterized protein</fullName>
    </submittedName>
</protein>
<evidence type="ECO:0000313" key="2">
    <source>
        <dbReference type="Proteomes" id="UP001499851"/>
    </source>
</evidence>
<keyword evidence="2" id="KW-1185">Reference proteome</keyword>
<sequence>MRFTIDSRGIEYDMADPRDHALGSWLVGDVGASFYAALAALSGVHDVATGALPRADMNFGGWDVAVRPADVEFTMEGMPWRQTYLFEEVRQALEEYWALLLQHRNTRDPEVTYLVRPDLPRAWAELLSWEETNGRHPYRGRLGIPVQGPA</sequence>
<dbReference type="EMBL" id="BAAAQF010000006">
    <property type="protein sequence ID" value="GAA1674267.1"/>
    <property type="molecule type" value="Genomic_DNA"/>
</dbReference>
<proteinExistence type="predicted"/>
<dbReference type="Proteomes" id="UP001499851">
    <property type="component" value="Unassembled WGS sequence"/>
</dbReference>